<keyword evidence="3" id="KW-1185">Reference proteome</keyword>
<protein>
    <submittedName>
        <fullName evidence="2">Uncharacterized protein</fullName>
    </submittedName>
</protein>
<proteinExistence type="predicted"/>
<accession>A0A512MDA3</accession>
<keyword evidence="1" id="KW-0472">Membrane</keyword>
<evidence type="ECO:0000313" key="3">
    <source>
        <dbReference type="Proteomes" id="UP000321577"/>
    </source>
</evidence>
<organism evidence="2 3">
    <name type="scientific">Brevifollis gellanilyticus</name>
    <dbReference type="NCBI Taxonomy" id="748831"/>
    <lineage>
        <taxon>Bacteria</taxon>
        <taxon>Pseudomonadati</taxon>
        <taxon>Verrucomicrobiota</taxon>
        <taxon>Verrucomicrobiia</taxon>
        <taxon>Verrucomicrobiales</taxon>
        <taxon>Verrucomicrobiaceae</taxon>
    </lineage>
</organism>
<keyword evidence="1" id="KW-1133">Transmembrane helix</keyword>
<comment type="caution">
    <text evidence="2">The sequence shown here is derived from an EMBL/GenBank/DDBJ whole genome shotgun (WGS) entry which is preliminary data.</text>
</comment>
<keyword evidence="1" id="KW-0812">Transmembrane</keyword>
<sequence length="199" mass="21308">MLISTLFDSTLTFPTMTEGQQQLWKMRLQEWGSLLAGALVGAAVVYLCRTYLAVLTGREAMVLGPVIGAVLGWGAHFAWDMSRGSSPGAGVSSGTLALMRLEEFLAIPDAVVAPNQDEEVSQELAKWLRAYAKAHGPDSVWVLPYDDDVATSEVYLVAKELSASEREALSGFGADGVGKVSARKIGLAVEGSVFQVLWD</sequence>
<feature type="transmembrane region" description="Helical" evidence="1">
    <location>
        <begin position="60"/>
        <end position="79"/>
    </location>
</feature>
<feature type="transmembrane region" description="Helical" evidence="1">
    <location>
        <begin position="31"/>
        <end position="48"/>
    </location>
</feature>
<evidence type="ECO:0000313" key="2">
    <source>
        <dbReference type="EMBL" id="GEP44707.1"/>
    </source>
</evidence>
<dbReference type="Proteomes" id="UP000321577">
    <property type="component" value="Unassembled WGS sequence"/>
</dbReference>
<evidence type="ECO:0000256" key="1">
    <source>
        <dbReference type="SAM" id="Phobius"/>
    </source>
</evidence>
<reference evidence="2 3" key="1">
    <citation type="submission" date="2019-07" db="EMBL/GenBank/DDBJ databases">
        <title>Whole genome shotgun sequence of Brevifollis gellanilyticus NBRC 108608.</title>
        <authorList>
            <person name="Hosoyama A."/>
            <person name="Uohara A."/>
            <person name="Ohji S."/>
            <person name="Ichikawa N."/>
        </authorList>
    </citation>
    <scope>NUCLEOTIDE SEQUENCE [LARGE SCALE GENOMIC DNA]</scope>
    <source>
        <strain evidence="2 3">NBRC 108608</strain>
    </source>
</reference>
<dbReference type="EMBL" id="BKAG01000034">
    <property type="protein sequence ID" value="GEP44707.1"/>
    <property type="molecule type" value="Genomic_DNA"/>
</dbReference>
<name>A0A512MDA3_9BACT</name>
<dbReference type="AlphaFoldDB" id="A0A512MDA3"/>
<gene>
    <name evidence="2" type="ORF">BGE01nite_39980</name>
</gene>